<sequence>MSNKDYNSNQVIISIDNLGAKIKPKNTESFEKSTLFNFQSPKSHKEPSNLSFQPKVVQFSMSKFSNGPSEPFNPFKHKKQSTFLTSYKQKLTKKILKNSEILLHKKTKNLLFTKKSTKFKNMGNKRKKKDSVPKETMFYKQLDSNWKKIFEFVLDFDSAKAKEFRRRLELYENAKTKKGSTRVETESWPVDLDDNETLFKIIYKKRKKMKLTLKEKSYLNHFKQIPTNLLSIREGYDICKKKQTQIKNWIIDLKSKHEVDKTRDSLLKKLKLTKVKSRCLSPVEKRIKLDFSSEAHKAINGDHKPKRCASRNSLMERHHQVQSFDISGYKSAGKLKTQDSCKKMFASRLSCLKMRKNELIMNCPRSFSNIRDKTKAIDKICSKLTLKNIDSFQNCREVLKDDSKAMRIIQDIKRISQSYIRNSQMSKGYDFTSCSPVGSFMTP</sequence>
<dbReference type="EMBL" id="CAMPGE010001253">
    <property type="protein sequence ID" value="CAI2360033.1"/>
    <property type="molecule type" value="Genomic_DNA"/>
</dbReference>
<name>A0AAD1U196_EUPCR</name>
<protein>
    <submittedName>
        <fullName evidence="1">Uncharacterized protein</fullName>
    </submittedName>
</protein>
<comment type="caution">
    <text evidence="1">The sequence shown here is derived from an EMBL/GenBank/DDBJ whole genome shotgun (WGS) entry which is preliminary data.</text>
</comment>
<evidence type="ECO:0000313" key="2">
    <source>
        <dbReference type="Proteomes" id="UP001295684"/>
    </source>
</evidence>
<accession>A0AAD1U196</accession>
<keyword evidence="2" id="KW-1185">Reference proteome</keyword>
<organism evidence="1 2">
    <name type="scientific">Euplotes crassus</name>
    <dbReference type="NCBI Taxonomy" id="5936"/>
    <lineage>
        <taxon>Eukaryota</taxon>
        <taxon>Sar</taxon>
        <taxon>Alveolata</taxon>
        <taxon>Ciliophora</taxon>
        <taxon>Intramacronucleata</taxon>
        <taxon>Spirotrichea</taxon>
        <taxon>Hypotrichia</taxon>
        <taxon>Euplotida</taxon>
        <taxon>Euplotidae</taxon>
        <taxon>Moneuplotes</taxon>
    </lineage>
</organism>
<dbReference type="AlphaFoldDB" id="A0AAD1U196"/>
<proteinExistence type="predicted"/>
<gene>
    <name evidence="1" type="ORF">ECRASSUSDP1_LOCUS1329</name>
</gene>
<evidence type="ECO:0000313" key="1">
    <source>
        <dbReference type="EMBL" id="CAI2360033.1"/>
    </source>
</evidence>
<dbReference type="Proteomes" id="UP001295684">
    <property type="component" value="Unassembled WGS sequence"/>
</dbReference>
<reference evidence="1" key="1">
    <citation type="submission" date="2023-07" db="EMBL/GenBank/DDBJ databases">
        <authorList>
            <consortium name="AG Swart"/>
            <person name="Singh M."/>
            <person name="Singh A."/>
            <person name="Seah K."/>
            <person name="Emmerich C."/>
        </authorList>
    </citation>
    <scope>NUCLEOTIDE SEQUENCE</scope>
    <source>
        <strain evidence="1">DP1</strain>
    </source>
</reference>